<proteinExistence type="predicted"/>
<gene>
    <name evidence="2" type="ORF">MBOT_18340</name>
</gene>
<evidence type="ECO:0000313" key="2">
    <source>
        <dbReference type="EMBL" id="GFG74469.1"/>
    </source>
</evidence>
<reference evidence="2 3" key="1">
    <citation type="journal article" date="2019" name="Emerg. Microbes Infect.">
        <title>Comprehensive subspecies identification of 175 nontuberculous mycobacteria species based on 7547 genomic profiles.</title>
        <authorList>
            <person name="Matsumoto Y."/>
            <person name="Kinjo T."/>
            <person name="Motooka D."/>
            <person name="Nabeya D."/>
            <person name="Jung N."/>
            <person name="Uechi K."/>
            <person name="Horii T."/>
            <person name="Iida T."/>
            <person name="Fujita J."/>
            <person name="Nakamura S."/>
        </authorList>
    </citation>
    <scope>NUCLEOTIDE SEQUENCE [LARGE SCALE GENOMIC DNA]</scope>
    <source>
        <strain evidence="2 3">JCM 17322</strain>
    </source>
</reference>
<evidence type="ECO:0000256" key="1">
    <source>
        <dbReference type="SAM" id="Phobius"/>
    </source>
</evidence>
<feature type="transmembrane region" description="Helical" evidence="1">
    <location>
        <begin position="5"/>
        <end position="23"/>
    </location>
</feature>
<keyword evidence="1" id="KW-1133">Transmembrane helix</keyword>
<accession>A0A7I9XXE4</accession>
<evidence type="ECO:0000313" key="3">
    <source>
        <dbReference type="Proteomes" id="UP000465361"/>
    </source>
</evidence>
<dbReference type="EMBL" id="BLKW01000002">
    <property type="protein sequence ID" value="GFG74469.1"/>
    <property type="molecule type" value="Genomic_DNA"/>
</dbReference>
<dbReference type="RefSeq" id="WP_141245661.1">
    <property type="nucleotide sequence ID" value="NZ_BLKW01000002.1"/>
</dbReference>
<comment type="caution">
    <text evidence="2">The sequence shown here is derived from an EMBL/GenBank/DDBJ whole genome shotgun (WGS) entry which is preliminary data.</text>
</comment>
<feature type="transmembrane region" description="Helical" evidence="1">
    <location>
        <begin position="29"/>
        <end position="50"/>
    </location>
</feature>
<organism evidence="2 3">
    <name type="scientific">Mycobacterium botniense</name>
    <dbReference type="NCBI Taxonomy" id="84962"/>
    <lineage>
        <taxon>Bacteria</taxon>
        <taxon>Bacillati</taxon>
        <taxon>Actinomycetota</taxon>
        <taxon>Actinomycetes</taxon>
        <taxon>Mycobacteriales</taxon>
        <taxon>Mycobacteriaceae</taxon>
        <taxon>Mycobacterium</taxon>
    </lineage>
</organism>
<name>A0A7I9XXE4_9MYCO</name>
<dbReference type="AlphaFoldDB" id="A0A7I9XXE4"/>
<keyword evidence="1" id="KW-0472">Membrane</keyword>
<protein>
    <submittedName>
        <fullName evidence="2">Uncharacterized protein</fullName>
    </submittedName>
</protein>
<keyword evidence="3" id="KW-1185">Reference proteome</keyword>
<dbReference type="Proteomes" id="UP000465361">
    <property type="component" value="Unassembled WGS sequence"/>
</dbReference>
<sequence>MKAALFNAIAAVAVSALYLTAWLSHEGGINAVLSASWLGVSALWFSTAHYRLKEQKARKGAPDA</sequence>
<keyword evidence="1" id="KW-0812">Transmembrane</keyword>